<reference evidence="2" key="2">
    <citation type="submission" date="2020-09" db="EMBL/GenBank/DDBJ databases">
        <authorList>
            <person name="Sun Q."/>
            <person name="Zhou Y."/>
        </authorList>
    </citation>
    <scope>NUCLEOTIDE SEQUENCE</scope>
    <source>
        <strain evidence="2">CGMCC 1.15425</strain>
    </source>
</reference>
<accession>A0A917GUQ6</accession>
<organism evidence="2 3">
    <name type="scientific">Pseudohongiella nitratireducens</name>
    <dbReference type="NCBI Taxonomy" id="1768907"/>
    <lineage>
        <taxon>Bacteria</taxon>
        <taxon>Pseudomonadati</taxon>
        <taxon>Pseudomonadota</taxon>
        <taxon>Gammaproteobacteria</taxon>
        <taxon>Pseudomonadales</taxon>
        <taxon>Pseudohongiellaceae</taxon>
        <taxon>Pseudohongiella</taxon>
    </lineage>
</organism>
<dbReference type="InterPro" id="IPR042268">
    <property type="entry name" value="BamC_C"/>
</dbReference>
<reference evidence="2" key="1">
    <citation type="journal article" date="2014" name="Int. J. Syst. Evol. Microbiol.">
        <title>Complete genome sequence of Corynebacterium casei LMG S-19264T (=DSM 44701T), isolated from a smear-ripened cheese.</title>
        <authorList>
            <consortium name="US DOE Joint Genome Institute (JGI-PGF)"/>
            <person name="Walter F."/>
            <person name="Albersmeier A."/>
            <person name="Kalinowski J."/>
            <person name="Ruckert C."/>
        </authorList>
    </citation>
    <scope>NUCLEOTIDE SEQUENCE</scope>
    <source>
        <strain evidence="2">CGMCC 1.15425</strain>
    </source>
</reference>
<dbReference type="InterPro" id="IPR010653">
    <property type="entry name" value="NlpB/DapX"/>
</dbReference>
<dbReference type="RefSeq" id="WP_068812992.1">
    <property type="nucleotide sequence ID" value="NZ_BMIY01000005.1"/>
</dbReference>
<dbReference type="Pfam" id="PF06804">
    <property type="entry name" value="Lipoprotein_18"/>
    <property type="match status" value="1"/>
</dbReference>
<evidence type="ECO:0000313" key="3">
    <source>
        <dbReference type="Proteomes" id="UP000627715"/>
    </source>
</evidence>
<proteinExistence type="predicted"/>
<comment type="caution">
    <text evidence="2">The sequence shown here is derived from an EMBL/GenBank/DDBJ whole genome shotgun (WGS) entry which is preliminary data.</text>
</comment>
<evidence type="ECO:0000313" key="2">
    <source>
        <dbReference type="EMBL" id="GGG56993.1"/>
    </source>
</evidence>
<keyword evidence="1" id="KW-1133">Transmembrane helix</keyword>
<dbReference type="AlphaFoldDB" id="A0A917GUQ6"/>
<keyword evidence="1" id="KW-0812">Transmembrane</keyword>
<evidence type="ECO:0008006" key="4">
    <source>
        <dbReference type="Google" id="ProtNLM"/>
    </source>
</evidence>
<sequence>MKVVTPSLCRFVSVSAMLLIMPGCSWLGLTGEDGMFRDRQGEYLQAEMTEPMNIPSDLDSFTIDDLYYIPPEAPGERALYETPPPPKPIDTRVRTEVVIQRFGDRAWIVLGATPGQVWPRLRDYFVSEGIQLAIDDPESGIMETTWVPEADSDLRNRYRVWVEPGLHAGNSEVYVLQTSDDGSSIEGMPITWPEDSTNIEREATFLVSISQYLADRTDIYRGSSVSMLAGSIEVQGKASIDATRSGDTRLDLRIDPERAWSQVTQSLNNAGIEVVGSDRDAATMQVVFTGTEDGDEPGFFSRLFGGDDEIEERTFEIDLVETSTGVTVRARVVDGEPAPYQQDLLIRTLNDNLV</sequence>
<dbReference type="OrthoDB" id="9772575at2"/>
<dbReference type="Gene3D" id="3.30.310.170">
    <property type="entry name" value="Outer membrane protein assembly factor BamC"/>
    <property type="match status" value="1"/>
</dbReference>
<keyword evidence="3" id="KW-1185">Reference proteome</keyword>
<gene>
    <name evidence="2" type="ORF">GCM10011403_12720</name>
</gene>
<dbReference type="Proteomes" id="UP000627715">
    <property type="component" value="Unassembled WGS sequence"/>
</dbReference>
<dbReference type="EMBL" id="BMIY01000005">
    <property type="protein sequence ID" value="GGG56993.1"/>
    <property type="molecule type" value="Genomic_DNA"/>
</dbReference>
<protein>
    <recommendedName>
        <fullName evidence="4">Outer membrane protein assembly factor BamC</fullName>
    </recommendedName>
</protein>
<keyword evidence="1" id="KW-0472">Membrane</keyword>
<name>A0A917GUQ6_9GAMM</name>
<feature type="transmembrane region" description="Helical" evidence="1">
    <location>
        <begin position="12"/>
        <end position="29"/>
    </location>
</feature>
<evidence type="ECO:0000256" key="1">
    <source>
        <dbReference type="SAM" id="Phobius"/>
    </source>
</evidence>